<keyword evidence="1" id="KW-1133">Transmembrane helix</keyword>
<feature type="transmembrane region" description="Helical" evidence="1">
    <location>
        <begin position="149"/>
        <end position="167"/>
    </location>
</feature>
<keyword evidence="1" id="KW-0472">Membrane</keyword>
<keyword evidence="1" id="KW-0812">Transmembrane</keyword>
<dbReference type="Pfam" id="PF10825">
    <property type="entry name" value="DUF2752"/>
    <property type="match status" value="1"/>
</dbReference>
<evidence type="ECO:0000256" key="1">
    <source>
        <dbReference type="SAM" id="Phobius"/>
    </source>
</evidence>
<organism evidence="2">
    <name type="scientific">Micromonospora sp. HUAS YX12</name>
    <dbReference type="NCBI Taxonomy" id="3156396"/>
    <lineage>
        <taxon>Bacteria</taxon>
        <taxon>Bacillati</taxon>
        <taxon>Actinomycetota</taxon>
        <taxon>Actinomycetes</taxon>
        <taxon>Micromonosporales</taxon>
        <taxon>Micromonosporaceae</taxon>
        <taxon>Micromonospora</taxon>
    </lineage>
</organism>
<evidence type="ECO:0000313" key="2">
    <source>
        <dbReference type="EMBL" id="XBT85140.1"/>
    </source>
</evidence>
<sequence>MHAHASVPSFAHAGAPGAPWPGGYPVAYQPVETDRFTRMVMRLHARAPRWAVPLAALGCVGIGMAYALISDPTRSDPDAAPTCLLKLTTGLDCPGCGGTRALWYVLHADLPAAARHHFLFVFALPFLTWLFVAWAGNRAFGWKLPEIQFSPKVVGMFLAAWAVFSVARNLPWAPFTSLYV</sequence>
<feature type="transmembrane region" description="Helical" evidence="1">
    <location>
        <begin position="118"/>
        <end position="137"/>
    </location>
</feature>
<dbReference type="RefSeq" id="WP_349881261.1">
    <property type="nucleotide sequence ID" value="NZ_CP157974.1"/>
</dbReference>
<dbReference type="InterPro" id="IPR021215">
    <property type="entry name" value="DUF2752"/>
</dbReference>
<dbReference type="EMBL" id="CP157974">
    <property type="protein sequence ID" value="XBT85140.1"/>
    <property type="molecule type" value="Genomic_DNA"/>
</dbReference>
<accession>A0AAU7RB72</accession>
<dbReference type="AlphaFoldDB" id="A0AAU7RB72"/>
<proteinExistence type="predicted"/>
<reference evidence="2" key="1">
    <citation type="submission" date="2024-06" db="EMBL/GenBank/DDBJ databases">
        <title>Micromonospora sp. strain HUAS YX12 genome sequences.</title>
        <authorList>
            <person name="Mo P."/>
        </authorList>
    </citation>
    <scope>NUCLEOTIDE SEQUENCE</scope>
    <source>
        <strain evidence="2">HUAS YX12</strain>
    </source>
</reference>
<protein>
    <submittedName>
        <fullName evidence="2">DUF2752 domain-containing protein</fullName>
    </submittedName>
</protein>
<name>A0AAU7RB72_9ACTN</name>
<gene>
    <name evidence="2" type="ORF">ABIH81_00475</name>
</gene>
<feature type="transmembrane region" description="Helical" evidence="1">
    <location>
        <begin position="50"/>
        <end position="69"/>
    </location>
</feature>